<dbReference type="PANTHER" id="PTHR14819:SF25">
    <property type="entry name" value="CHROMOSOME UNDETERMINED SCAFFOLD_52, WHOLE GENOME SHOTGUN SEQUENCE"/>
    <property type="match status" value="1"/>
</dbReference>
<dbReference type="OrthoDB" id="1597724at2759"/>
<dbReference type="InterPro" id="IPR052986">
    <property type="entry name" value="VLIG_GTPase"/>
</dbReference>
<evidence type="ECO:0000313" key="2">
    <source>
        <dbReference type="Proteomes" id="UP000825935"/>
    </source>
</evidence>
<reference evidence="1" key="1">
    <citation type="submission" date="2021-08" db="EMBL/GenBank/DDBJ databases">
        <title>WGS assembly of Ceratopteris richardii.</title>
        <authorList>
            <person name="Marchant D.B."/>
            <person name="Chen G."/>
            <person name="Jenkins J."/>
            <person name="Shu S."/>
            <person name="Leebens-Mack J."/>
            <person name="Grimwood J."/>
            <person name="Schmutz J."/>
            <person name="Soltis P."/>
            <person name="Soltis D."/>
            <person name="Chen Z.-H."/>
        </authorList>
    </citation>
    <scope>NUCLEOTIDE SEQUENCE</scope>
    <source>
        <strain evidence="1">Whitten #5841</strain>
        <tissue evidence="1">Leaf</tissue>
    </source>
</reference>
<dbReference type="EMBL" id="CM035427">
    <property type="protein sequence ID" value="KAH7306438.1"/>
    <property type="molecule type" value="Genomic_DNA"/>
</dbReference>
<evidence type="ECO:0000313" key="1">
    <source>
        <dbReference type="EMBL" id="KAH7306438.1"/>
    </source>
</evidence>
<dbReference type="AlphaFoldDB" id="A0A8T2S3N0"/>
<comment type="caution">
    <text evidence="1">The sequence shown here is derived from an EMBL/GenBank/DDBJ whole genome shotgun (WGS) entry which is preliminary data.</text>
</comment>
<accession>A0A8T2S3N0</accession>
<sequence length="414" mass="48274">MSEIQVRWDEDHNVAKKLRSDEIKGNLQRFIEDISQGLEGSILLANQLQRVLKTKLKDAFETSVVREVVQQISLSVLMSNQEVIKQMLDYHLLRLCELNRGNQLIFYVTSESKHFKFFMKQLVSHKMSECWMKQTWDNVVQSVLKCLRTEPSNKASTVEGFIATLILRLTEVTKDITHGDTSLTNALRSIYVRKEHEKSIDLTDFYSKKLPKLCESLEQEPMPNVKGSLVKRVMKDMETHLDERCRSRCEIPCPGCGSACYLAKGHNSEKHDAIHQPAGLNGQTWKQNDSLIEMSCSQMVEGGMVMYIENFERSVSYSEFCSEFPEWSNPMGAENNISKQVREFIFFEYQDELVEHHRVGHLEEERRRKFERAVNIPASYNHNPKELKDKLEVSIRREYSNDEDFDQFMRVLLE</sequence>
<name>A0A8T2S3N0_CERRI</name>
<dbReference type="Proteomes" id="UP000825935">
    <property type="component" value="Chromosome 22"/>
</dbReference>
<dbReference type="PANTHER" id="PTHR14819">
    <property type="entry name" value="GTP-BINDING"/>
    <property type="match status" value="1"/>
</dbReference>
<protein>
    <submittedName>
        <fullName evidence="1">Uncharacterized protein</fullName>
    </submittedName>
</protein>
<proteinExistence type="predicted"/>
<gene>
    <name evidence="1" type="ORF">KP509_22G011900</name>
</gene>
<keyword evidence="2" id="KW-1185">Reference proteome</keyword>
<dbReference type="OMA" id="THLDERC"/>
<organism evidence="1 2">
    <name type="scientific">Ceratopteris richardii</name>
    <name type="common">Triangle waterfern</name>
    <dbReference type="NCBI Taxonomy" id="49495"/>
    <lineage>
        <taxon>Eukaryota</taxon>
        <taxon>Viridiplantae</taxon>
        <taxon>Streptophyta</taxon>
        <taxon>Embryophyta</taxon>
        <taxon>Tracheophyta</taxon>
        <taxon>Polypodiopsida</taxon>
        <taxon>Polypodiidae</taxon>
        <taxon>Polypodiales</taxon>
        <taxon>Pteridineae</taxon>
        <taxon>Pteridaceae</taxon>
        <taxon>Parkerioideae</taxon>
        <taxon>Ceratopteris</taxon>
    </lineage>
</organism>